<proteinExistence type="inferred from homology"/>
<evidence type="ECO:0000256" key="1">
    <source>
        <dbReference type="ARBA" id="ARBA00022559"/>
    </source>
</evidence>
<evidence type="ECO:0000259" key="6">
    <source>
        <dbReference type="PROSITE" id="PS50873"/>
    </source>
</evidence>
<keyword evidence="3 5" id="KW-0560">Oxidoreductase</keyword>
<dbReference type="GO" id="GO:0042744">
    <property type="term" value="P:hydrogen peroxide catabolic process"/>
    <property type="evidence" value="ECO:0007669"/>
    <property type="project" value="TreeGrafter"/>
</dbReference>
<accession>A0A1E1KGQ9</accession>
<protein>
    <recommendedName>
        <fullName evidence="5">Peroxidase</fullName>
        <ecNumber evidence="5">1.11.1.-</ecNumber>
    </recommendedName>
</protein>
<evidence type="ECO:0000313" key="8">
    <source>
        <dbReference type="Proteomes" id="UP000178912"/>
    </source>
</evidence>
<dbReference type="EC" id="1.11.1.-" evidence="5"/>
<evidence type="ECO:0000256" key="2">
    <source>
        <dbReference type="ARBA" id="ARBA00022617"/>
    </source>
</evidence>
<dbReference type="GO" id="GO:0004601">
    <property type="term" value="F:peroxidase activity"/>
    <property type="evidence" value="ECO:0007669"/>
    <property type="project" value="UniProtKB-KW"/>
</dbReference>
<keyword evidence="2" id="KW-0408">Iron</keyword>
<dbReference type="InterPro" id="IPR002016">
    <property type="entry name" value="Haem_peroxidase"/>
</dbReference>
<dbReference type="GO" id="GO:0000302">
    <property type="term" value="P:response to reactive oxygen species"/>
    <property type="evidence" value="ECO:0007669"/>
    <property type="project" value="TreeGrafter"/>
</dbReference>
<feature type="signal peptide" evidence="5">
    <location>
        <begin position="1"/>
        <end position="18"/>
    </location>
</feature>
<keyword evidence="2" id="KW-0479">Metal-binding</keyword>
<dbReference type="Proteomes" id="UP000178912">
    <property type="component" value="Unassembled WGS sequence"/>
</dbReference>
<dbReference type="InterPro" id="IPR044831">
    <property type="entry name" value="Ccp1-like"/>
</dbReference>
<reference evidence="8" key="1">
    <citation type="submission" date="2016-03" db="EMBL/GenBank/DDBJ databases">
        <authorList>
            <person name="Guldener U."/>
        </authorList>
    </citation>
    <scope>NUCLEOTIDE SEQUENCE [LARGE SCALE GENOMIC DNA]</scope>
    <source>
        <strain evidence="8">04CH-RAC-A.6.1</strain>
    </source>
</reference>
<dbReference type="InterPro" id="IPR010255">
    <property type="entry name" value="Haem_peroxidase_sf"/>
</dbReference>
<dbReference type="EMBL" id="FJUX01000030">
    <property type="protein sequence ID" value="CZS97160.1"/>
    <property type="molecule type" value="Genomic_DNA"/>
</dbReference>
<dbReference type="Gene3D" id="1.10.520.10">
    <property type="match status" value="1"/>
</dbReference>
<name>A0A1E1KGQ9_9HELO</name>
<dbReference type="AlphaFoldDB" id="A0A1E1KGQ9"/>
<gene>
    <name evidence="7" type="ORF">RAG0_06300</name>
</gene>
<dbReference type="Gene3D" id="1.10.420.10">
    <property type="entry name" value="Peroxidase, domain 2"/>
    <property type="match status" value="1"/>
</dbReference>
<keyword evidence="2" id="KW-0349">Heme</keyword>
<organism evidence="7 8">
    <name type="scientific">Rhynchosporium agropyri</name>
    <dbReference type="NCBI Taxonomy" id="914238"/>
    <lineage>
        <taxon>Eukaryota</taxon>
        <taxon>Fungi</taxon>
        <taxon>Dikarya</taxon>
        <taxon>Ascomycota</taxon>
        <taxon>Pezizomycotina</taxon>
        <taxon>Leotiomycetes</taxon>
        <taxon>Helotiales</taxon>
        <taxon>Ploettnerulaceae</taxon>
        <taxon>Rhynchosporium</taxon>
    </lineage>
</organism>
<evidence type="ECO:0000256" key="3">
    <source>
        <dbReference type="ARBA" id="ARBA00023002"/>
    </source>
</evidence>
<dbReference type="SUPFAM" id="SSF48113">
    <property type="entry name" value="Heme-dependent peroxidases"/>
    <property type="match status" value="1"/>
</dbReference>
<keyword evidence="5" id="KW-0732">Signal</keyword>
<comment type="similarity">
    <text evidence="4">Belongs to the peroxidase family.</text>
</comment>
<evidence type="ECO:0000256" key="4">
    <source>
        <dbReference type="RuleBase" id="RU004241"/>
    </source>
</evidence>
<dbReference type="PANTHER" id="PTHR31356">
    <property type="entry name" value="THYLAKOID LUMENAL 29 KDA PROTEIN, CHLOROPLASTIC-RELATED"/>
    <property type="match status" value="1"/>
</dbReference>
<sequence length="567" mass="61551">MFVKAILIILLQVTGFFAQDLDSNGLSLADKVLAIERLLLTPGTIIFPVTPCNLTLNGPPPEISGAQTAAQWVRTVFHDFITANISAGTGGLDASVGFEADRDENLGLVFSTMARPRQSFINETIMGFNLFSTLEVSTADFIALGLAVSLLSCDPNKRMIKLRAGRIDATKAGPEGVPRAEDSVAKSNATFIKAGFTTKEMIQSIACGHTIGGIHRRNHPEIVLDDEVTGGGPDFDGADTFDSTPFVYENKNVEEYLSAKGKAGGPLVTSKNTTFRSDFRIFNSDLNKTIIAMSTPQTFLDTCFAVFEKMMDTVPRGMKLSEPITPRRWILRESHLDLSRSGVVQYSGNITTYSRGGPPVPNQAIYYYSTEGNGNTGYPLLSGPKVIQDNIVNHVISDPFGDIAYYSFSDSIHTPTVKSINIQDINKKDSYTENINLNIFVVPSQTYRDNTDPNRPKFVIRAALLTTLSSPTTKLNGIFYWAAAQQLSKAPKYTQIKFQLTSFKTSGLYTIFQGLVAQPGESAPGGGGLSVDVLLGTTQRSVKTNLGSFNIPFIGTCSKADMKLCGD</sequence>
<dbReference type="GO" id="GO:0020037">
    <property type="term" value="F:heme binding"/>
    <property type="evidence" value="ECO:0007669"/>
    <property type="project" value="UniProtKB-UniRule"/>
</dbReference>
<dbReference type="GO" id="GO:0034599">
    <property type="term" value="P:cellular response to oxidative stress"/>
    <property type="evidence" value="ECO:0007669"/>
    <property type="project" value="InterPro"/>
</dbReference>
<feature type="chain" id="PRO_5009362679" description="Peroxidase" evidence="5">
    <location>
        <begin position="19"/>
        <end position="567"/>
    </location>
</feature>
<evidence type="ECO:0000313" key="7">
    <source>
        <dbReference type="EMBL" id="CZS97160.1"/>
    </source>
</evidence>
<feature type="domain" description="Plant heme peroxidase family profile" evidence="6">
    <location>
        <begin position="68"/>
        <end position="294"/>
    </location>
</feature>
<keyword evidence="1 5" id="KW-0575">Peroxidase</keyword>
<dbReference type="OrthoDB" id="5985073at2759"/>
<keyword evidence="8" id="KW-1185">Reference proteome</keyword>
<dbReference type="PANTHER" id="PTHR31356:SF53">
    <property type="entry name" value="HEME PEROXIDASE"/>
    <property type="match status" value="1"/>
</dbReference>
<evidence type="ECO:0000256" key="5">
    <source>
        <dbReference type="RuleBase" id="RU363051"/>
    </source>
</evidence>
<dbReference type="PROSITE" id="PS50873">
    <property type="entry name" value="PEROXIDASE_4"/>
    <property type="match status" value="1"/>
</dbReference>
<dbReference type="Pfam" id="PF00141">
    <property type="entry name" value="peroxidase"/>
    <property type="match status" value="1"/>
</dbReference>
<dbReference type="GO" id="GO:0046872">
    <property type="term" value="F:metal ion binding"/>
    <property type="evidence" value="ECO:0007669"/>
    <property type="project" value="UniProtKB-UniRule"/>
</dbReference>